<dbReference type="Gene3D" id="3.40.1190.20">
    <property type="match status" value="1"/>
</dbReference>
<dbReference type="SUPFAM" id="SSF53613">
    <property type="entry name" value="Ribokinase-like"/>
    <property type="match status" value="1"/>
</dbReference>
<dbReference type="InterPro" id="IPR011611">
    <property type="entry name" value="PfkB_dom"/>
</dbReference>
<dbReference type="GO" id="GO:0016301">
    <property type="term" value="F:kinase activity"/>
    <property type="evidence" value="ECO:0007669"/>
    <property type="project" value="UniProtKB-KW"/>
</dbReference>
<comment type="caution">
    <text evidence="4">The sequence shown here is derived from an EMBL/GenBank/DDBJ whole genome shotgun (WGS) entry which is preliminary data.</text>
</comment>
<evidence type="ECO:0000256" key="1">
    <source>
        <dbReference type="ARBA" id="ARBA00022679"/>
    </source>
</evidence>
<reference evidence="4 5" key="1">
    <citation type="submission" date="2021-01" db="EMBL/GenBank/DDBJ databases">
        <title>Whole genome shotgun sequence of Microbispora corallina NBRC 16416.</title>
        <authorList>
            <person name="Komaki H."/>
            <person name="Tamura T."/>
        </authorList>
    </citation>
    <scope>NUCLEOTIDE SEQUENCE [LARGE SCALE GENOMIC DNA]</scope>
    <source>
        <strain evidence="4 5">NBRC 16416</strain>
    </source>
</reference>
<dbReference type="EMBL" id="BOOC01000017">
    <property type="protein sequence ID" value="GIH40898.1"/>
    <property type="molecule type" value="Genomic_DNA"/>
</dbReference>
<proteinExistence type="predicted"/>
<keyword evidence="5" id="KW-1185">Reference proteome</keyword>
<name>A0ABQ4G1E6_9ACTN</name>
<dbReference type="Proteomes" id="UP000603904">
    <property type="component" value="Unassembled WGS sequence"/>
</dbReference>
<dbReference type="InterPro" id="IPR029056">
    <property type="entry name" value="Ribokinase-like"/>
</dbReference>
<dbReference type="Pfam" id="PF00294">
    <property type="entry name" value="PfkB"/>
    <property type="match status" value="1"/>
</dbReference>
<keyword evidence="2 4" id="KW-0418">Kinase</keyword>
<organism evidence="4 5">
    <name type="scientific">Microbispora corallina</name>
    <dbReference type="NCBI Taxonomy" id="83302"/>
    <lineage>
        <taxon>Bacteria</taxon>
        <taxon>Bacillati</taxon>
        <taxon>Actinomycetota</taxon>
        <taxon>Actinomycetes</taxon>
        <taxon>Streptosporangiales</taxon>
        <taxon>Streptosporangiaceae</taxon>
        <taxon>Microbispora</taxon>
    </lineage>
</organism>
<keyword evidence="1" id="KW-0808">Transferase</keyword>
<sequence>MDARLIYAGNAVVDIVLAVPALPERGGDVLATATEITPGGGFNVMAAAARQGLRVAYAGAHGTGPFGDRVRAAMRDEGIAVLRPAKPGVDTGFAVSVVDAGGERTFLTSRGAEAALTLDDLAAVRPGPRDVVAVSGYGMLHPSNREALSGWLPSLGDEVSVVVDPGPLVHLLGDDARGLLLARADWWTCNAREAASVTGEDDPAAAAAALARLTGRRGVLVRTGRDGCLLVRSGDVPLHVPGFAVRAVDTNGAGDAHTGVFVAALAAGADPLEAARVANAGAALAVAARGPATAPRAADLARFLAARPAAPS</sequence>
<evidence type="ECO:0000256" key="2">
    <source>
        <dbReference type="ARBA" id="ARBA00022777"/>
    </source>
</evidence>
<evidence type="ECO:0000259" key="3">
    <source>
        <dbReference type="Pfam" id="PF00294"/>
    </source>
</evidence>
<evidence type="ECO:0000313" key="5">
    <source>
        <dbReference type="Proteomes" id="UP000603904"/>
    </source>
</evidence>
<accession>A0ABQ4G1E6</accession>
<evidence type="ECO:0000313" key="4">
    <source>
        <dbReference type="EMBL" id="GIH40898.1"/>
    </source>
</evidence>
<gene>
    <name evidence="4" type="ORF">Mco01_38980</name>
</gene>
<dbReference type="PANTHER" id="PTHR10584:SF166">
    <property type="entry name" value="RIBOKINASE"/>
    <property type="match status" value="1"/>
</dbReference>
<dbReference type="PANTHER" id="PTHR10584">
    <property type="entry name" value="SUGAR KINASE"/>
    <property type="match status" value="1"/>
</dbReference>
<protein>
    <submittedName>
        <fullName evidence="4">Carbohydrate kinase</fullName>
    </submittedName>
</protein>
<feature type="domain" description="Carbohydrate kinase PfkB" evidence="3">
    <location>
        <begin position="9"/>
        <end position="293"/>
    </location>
</feature>
<dbReference type="RefSeq" id="WP_204058284.1">
    <property type="nucleotide sequence ID" value="NZ_BAAAGP010000014.1"/>
</dbReference>